<evidence type="ECO:0000256" key="10">
    <source>
        <dbReference type="PIRSR" id="PIRSR005096-3"/>
    </source>
</evidence>
<dbReference type="UniPathway" id="UPA00242"/>
<dbReference type="InterPro" id="IPR047215">
    <property type="entry name" value="Galactose_mutarotase-like"/>
</dbReference>
<dbReference type="Pfam" id="PF01263">
    <property type="entry name" value="Aldose_epim"/>
    <property type="match status" value="1"/>
</dbReference>
<dbReference type="Proteomes" id="UP000593567">
    <property type="component" value="Unassembled WGS sequence"/>
</dbReference>
<dbReference type="AlphaFoldDB" id="A0A7J7J2H1"/>
<evidence type="ECO:0000256" key="5">
    <source>
        <dbReference type="ARBA" id="ARBA00023235"/>
    </source>
</evidence>
<dbReference type="GO" id="GO:0004034">
    <property type="term" value="F:aldose 1-epimerase activity"/>
    <property type="evidence" value="ECO:0007669"/>
    <property type="project" value="UniProtKB-EC"/>
</dbReference>
<dbReference type="CDD" id="cd09019">
    <property type="entry name" value="galactose_mutarotase_like"/>
    <property type="match status" value="1"/>
</dbReference>
<dbReference type="SUPFAM" id="SSF74650">
    <property type="entry name" value="Galactose mutarotase-like"/>
    <property type="match status" value="1"/>
</dbReference>
<reference evidence="11" key="1">
    <citation type="submission" date="2020-06" db="EMBL/GenBank/DDBJ databases">
        <title>Draft genome of Bugula neritina, a colonial animal packing powerful symbionts and potential medicines.</title>
        <authorList>
            <person name="Rayko M."/>
        </authorList>
    </citation>
    <scope>NUCLEOTIDE SEQUENCE [LARGE SCALE GENOMIC DNA]</scope>
    <source>
        <strain evidence="11">Kwan_BN1</strain>
    </source>
</reference>
<dbReference type="GO" id="GO:0033499">
    <property type="term" value="P:galactose catabolic process via UDP-galactose, Leloir pathway"/>
    <property type="evidence" value="ECO:0007669"/>
    <property type="project" value="TreeGrafter"/>
</dbReference>
<keyword evidence="6 8" id="KW-0119">Carbohydrate metabolism</keyword>
<feature type="binding site" evidence="10">
    <location>
        <begin position="108"/>
        <end position="109"/>
    </location>
    <ligand>
        <name>beta-D-galactose</name>
        <dbReference type="ChEBI" id="CHEBI:27667"/>
    </ligand>
</feature>
<comment type="caution">
    <text evidence="11">The sequence shown here is derived from an EMBL/GenBank/DDBJ whole genome shotgun (WGS) entry which is preliminary data.</text>
</comment>
<evidence type="ECO:0000256" key="4">
    <source>
        <dbReference type="ARBA" id="ARBA00006206"/>
    </source>
</evidence>
<dbReference type="GO" id="GO:0030246">
    <property type="term" value="F:carbohydrate binding"/>
    <property type="evidence" value="ECO:0007669"/>
    <property type="project" value="InterPro"/>
</dbReference>
<dbReference type="PANTHER" id="PTHR10091">
    <property type="entry name" value="ALDOSE-1-EPIMERASE"/>
    <property type="match status" value="1"/>
</dbReference>
<evidence type="ECO:0000256" key="9">
    <source>
        <dbReference type="PIRSR" id="PIRSR005096-2"/>
    </source>
</evidence>
<sequence>MKNILIYIFDYLSYIHSGSCLQGNNIQEVVKHSMSEAVKIVKKWDDGTTEFKLSGGGIEVTVYSLGGIIQSIKVPNKDGELADVVLGYDTPQEYGAQYIGGIIGRYSNRVANGKFTLDGKQHQLNINHGPNYVHGGLVGFDQKPWEYEVSGSKLILTYTSVDGEENFPGTLKAKVTYEVTDDATIIVDYSAVTDKPTIVSLSNHAFFNLQGHNKGDISNHVVKLNSSEYTPLDGTKIPYGNVESVEGKDADMRQGKLLTQELLNSDDYDTLDVNNGRILDMYTTHPSLHFYTGYALSVPKGSATYGRCSAMCLFPNAYPDSPNKPQFPQAVLRPGEVYSDTTWFQFLME</sequence>
<evidence type="ECO:0000256" key="3">
    <source>
        <dbReference type="ARBA" id="ARBA00005028"/>
    </source>
</evidence>
<keyword evidence="5 8" id="KW-0413">Isomerase</keyword>
<dbReference type="EMBL" id="VXIV02003183">
    <property type="protein sequence ID" value="KAF6020283.1"/>
    <property type="molecule type" value="Genomic_DNA"/>
</dbReference>
<organism evidence="11 12">
    <name type="scientific">Bugula neritina</name>
    <name type="common">Brown bryozoan</name>
    <name type="synonym">Sertularia neritina</name>
    <dbReference type="NCBI Taxonomy" id="10212"/>
    <lineage>
        <taxon>Eukaryota</taxon>
        <taxon>Metazoa</taxon>
        <taxon>Spiralia</taxon>
        <taxon>Lophotrochozoa</taxon>
        <taxon>Bryozoa</taxon>
        <taxon>Gymnolaemata</taxon>
        <taxon>Cheilostomatida</taxon>
        <taxon>Flustrina</taxon>
        <taxon>Buguloidea</taxon>
        <taxon>Bugulidae</taxon>
        <taxon>Bugula</taxon>
    </lineage>
</organism>
<dbReference type="OrthoDB" id="274691at2759"/>
<comment type="pathway">
    <text evidence="2">Carbohydrate metabolism; galactose metabolism.</text>
</comment>
<feature type="binding site" evidence="9">
    <location>
        <position position="269"/>
    </location>
    <ligand>
        <name>beta-D-galactose</name>
        <dbReference type="ChEBI" id="CHEBI:27667"/>
    </ligand>
</feature>
<protein>
    <recommendedName>
        <fullName evidence="8">Aldose 1-epimerase</fullName>
        <ecNumber evidence="8">5.1.3.3</ecNumber>
    </recommendedName>
</protein>
<gene>
    <name evidence="11" type="ORF">EB796_021414</name>
</gene>
<dbReference type="PIRSF" id="PIRSF005096">
    <property type="entry name" value="GALM"/>
    <property type="match status" value="1"/>
</dbReference>
<dbReference type="UniPathway" id="UPA00214"/>
<comment type="catalytic activity">
    <reaction evidence="1">
        <text>alpha-D-galactose = beta-D-galactose</text>
        <dbReference type="Rhea" id="RHEA:28675"/>
        <dbReference type="ChEBI" id="CHEBI:27667"/>
        <dbReference type="ChEBI" id="CHEBI:28061"/>
        <dbReference type="EC" id="5.1.3.3"/>
    </reaction>
    <physiologicalReaction direction="right-to-left" evidence="1">
        <dbReference type="Rhea" id="RHEA:28677"/>
    </physiologicalReaction>
</comment>
<comment type="function">
    <text evidence="7">Mutarotase that catalyzes the interconversion of beta-D-galactose and alpha-D-galactose during galactose metabolism. Beta-D-galactose is metabolized in the liver into glucose 1-phosphate, the primary metabolic fuel, by the action of four enzymes that constitute the Leloir pathway: GALM, GALK1 (galactokinase), GALT (galactose-1-phosphate uridylyltransferase) and GALE (UDP-galactose-4'-epimerase). Involved in the maintenance of the equilibrium between the beta- and alpha-anomers of galactose, therefore ensuring a sufficient supply of the alpha-anomer for GALK1. Also active on D-glucose although shows a preference for galactose over glucose.</text>
</comment>
<evidence type="ECO:0000256" key="7">
    <source>
        <dbReference type="ARBA" id="ARBA00045743"/>
    </source>
</evidence>
<evidence type="ECO:0000256" key="2">
    <source>
        <dbReference type="ARBA" id="ARBA00004947"/>
    </source>
</evidence>
<accession>A0A7J7J2H1</accession>
<dbReference type="InterPro" id="IPR014718">
    <property type="entry name" value="GH-type_carb-bd"/>
</dbReference>
<evidence type="ECO:0000313" key="11">
    <source>
        <dbReference type="EMBL" id="KAF6020283.1"/>
    </source>
</evidence>
<dbReference type="EC" id="5.1.3.3" evidence="8"/>
<dbReference type="GO" id="GO:0006006">
    <property type="term" value="P:glucose metabolic process"/>
    <property type="evidence" value="ECO:0007669"/>
    <property type="project" value="TreeGrafter"/>
</dbReference>
<evidence type="ECO:0000256" key="6">
    <source>
        <dbReference type="ARBA" id="ARBA00023277"/>
    </source>
</evidence>
<proteinExistence type="inferred from homology"/>
<dbReference type="InterPro" id="IPR015443">
    <property type="entry name" value="Aldose_1-epimerase"/>
</dbReference>
<comment type="similarity">
    <text evidence="4 8">Belongs to the aldose epimerase family.</text>
</comment>
<evidence type="ECO:0000313" key="12">
    <source>
        <dbReference type="Proteomes" id="UP000593567"/>
    </source>
</evidence>
<name>A0A7J7J2H1_BUGNE</name>
<comment type="pathway">
    <text evidence="3 8">Carbohydrate metabolism; hexose metabolism.</text>
</comment>
<comment type="catalytic activity">
    <reaction evidence="8">
        <text>alpha-D-glucose = beta-D-glucose</text>
        <dbReference type="Rhea" id="RHEA:10264"/>
        <dbReference type="ChEBI" id="CHEBI:15903"/>
        <dbReference type="ChEBI" id="CHEBI:17925"/>
        <dbReference type="EC" id="5.1.3.3"/>
    </reaction>
</comment>
<evidence type="ECO:0000256" key="8">
    <source>
        <dbReference type="PIRNR" id="PIRNR005096"/>
    </source>
</evidence>
<keyword evidence="12" id="KW-1185">Reference proteome</keyword>
<dbReference type="PANTHER" id="PTHR10091:SF0">
    <property type="entry name" value="GALACTOSE MUTAROTASE"/>
    <property type="match status" value="1"/>
</dbReference>
<dbReference type="InterPro" id="IPR008183">
    <property type="entry name" value="Aldose_1/G6P_1-epimerase"/>
</dbReference>
<evidence type="ECO:0000256" key="1">
    <source>
        <dbReference type="ARBA" id="ARBA00001712"/>
    </source>
</evidence>
<dbReference type="InterPro" id="IPR011013">
    <property type="entry name" value="Gal_mutarotase_sf_dom"/>
</dbReference>
<dbReference type="Gene3D" id="2.70.98.10">
    <property type="match status" value="1"/>
</dbReference>